<dbReference type="PANTHER" id="PTHR21363">
    <property type="entry name" value="PREPHENATE DEHYDROGENASE"/>
    <property type="match status" value="1"/>
</dbReference>
<evidence type="ECO:0000259" key="3">
    <source>
        <dbReference type="PROSITE" id="PS51176"/>
    </source>
</evidence>
<sequence length="304" mass="30954">MIAGGSGAVGRLFSARLRESGAEVCTIDPAPATGLPDGCRPLRGDITGPGPREISELATADLVLLAVPEPVAVRALPALAGVLRPGVLLADTLSVKRPMADAQAVLGPEVQTVGLNPMFAPALGFPGRPVAAVVGRDGERARELLRLVSSWGARVVPLTAERHDRITAASQALTHAAVLSFGLALQALDTDLAELAAVAPPPHTALLALLARIVSGTPEVYWDVQAGNPGAEAARTALADAAAGLGSLVRNEDRAGFDALLTRLAERFGPDLDGHRAVCAALFERLAPTGGPAPATPAPLPGTT</sequence>
<dbReference type="EMBL" id="BAAAMJ010000009">
    <property type="protein sequence ID" value="GAA1902388.1"/>
    <property type="molecule type" value="Genomic_DNA"/>
</dbReference>
<comment type="similarity">
    <text evidence="1">Belongs to the prephenate/arogenate dehydrogenase family.</text>
</comment>
<dbReference type="SUPFAM" id="SSF51735">
    <property type="entry name" value="NAD(P)-binding Rossmann-fold domains"/>
    <property type="match status" value="1"/>
</dbReference>
<reference evidence="5" key="1">
    <citation type="journal article" date="2019" name="Int. J. Syst. Evol. Microbiol.">
        <title>The Global Catalogue of Microorganisms (GCM) 10K type strain sequencing project: providing services to taxonomists for standard genome sequencing and annotation.</title>
        <authorList>
            <consortium name="The Broad Institute Genomics Platform"/>
            <consortium name="The Broad Institute Genome Sequencing Center for Infectious Disease"/>
            <person name="Wu L."/>
            <person name="Ma J."/>
        </authorList>
    </citation>
    <scope>NUCLEOTIDE SEQUENCE [LARGE SCALE GENOMIC DNA]</scope>
    <source>
        <strain evidence="5">JCM 13581</strain>
    </source>
</reference>
<dbReference type="InterPro" id="IPR046825">
    <property type="entry name" value="PDH_C"/>
</dbReference>
<evidence type="ECO:0000256" key="2">
    <source>
        <dbReference type="ARBA" id="ARBA00023002"/>
    </source>
</evidence>
<dbReference type="Pfam" id="PF02153">
    <property type="entry name" value="PDH_N"/>
    <property type="match status" value="1"/>
</dbReference>
<dbReference type="Pfam" id="PF20463">
    <property type="entry name" value="PDH_C"/>
    <property type="match status" value="1"/>
</dbReference>
<comment type="caution">
    <text evidence="4">The sequence shown here is derived from an EMBL/GenBank/DDBJ whole genome shotgun (WGS) entry which is preliminary data.</text>
</comment>
<organism evidence="4 5">
    <name type="scientific">Streptomyces sodiiphilus</name>
    <dbReference type="NCBI Taxonomy" id="226217"/>
    <lineage>
        <taxon>Bacteria</taxon>
        <taxon>Bacillati</taxon>
        <taxon>Actinomycetota</taxon>
        <taxon>Actinomycetes</taxon>
        <taxon>Kitasatosporales</taxon>
        <taxon>Streptomycetaceae</taxon>
        <taxon>Streptomyces</taxon>
    </lineage>
</organism>
<accession>A0ABP5A5Z1</accession>
<keyword evidence="2" id="KW-0560">Oxidoreductase</keyword>
<name>A0ABP5A5Z1_9ACTN</name>
<dbReference type="InterPro" id="IPR046826">
    <property type="entry name" value="PDH_N"/>
</dbReference>
<protein>
    <recommendedName>
        <fullName evidence="3">Prephenate/arogenate dehydrogenase domain-containing protein</fullName>
    </recommendedName>
</protein>
<dbReference type="Gene3D" id="1.10.3660.10">
    <property type="entry name" value="6-phosphogluconate dehydrogenase C-terminal like domain"/>
    <property type="match status" value="1"/>
</dbReference>
<dbReference type="PANTHER" id="PTHR21363:SF0">
    <property type="entry name" value="PREPHENATE DEHYDROGENASE [NADP(+)]"/>
    <property type="match status" value="1"/>
</dbReference>
<dbReference type="InterPro" id="IPR036291">
    <property type="entry name" value="NAD(P)-bd_dom_sf"/>
</dbReference>
<dbReference type="InterPro" id="IPR050812">
    <property type="entry name" value="Preph/Arog_dehydrog"/>
</dbReference>
<dbReference type="InterPro" id="IPR003099">
    <property type="entry name" value="Prephen_DH"/>
</dbReference>
<evidence type="ECO:0000256" key="1">
    <source>
        <dbReference type="ARBA" id="ARBA00007964"/>
    </source>
</evidence>
<proteinExistence type="inferred from homology"/>
<evidence type="ECO:0000313" key="4">
    <source>
        <dbReference type="EMBL" id="GAA1902388.1"/>
    </source>
</evidence>
<feature type="domain" description="Prephenate/arogenate dehydrogenase" evidence="3">
    <location>
        <begin position="1"/>
        <end position="279"/>
    </location>
</feature>
<dbReference type="SUPFAM" id="SSF48179">
    <property type="entry name" value="6-phosphogluconate dehydrogenase C-terminal domain-like"/>
    <property type="match status" value="1"/>
</dbReference>
<gene>
    <name evidence="4" type="ORF">GCM10009716_10330</name>
</gene>
<dbReference type="Gene3D" id="3.40.50.720">
    <property type="entry name" value="NAD(P)-binding Rossmann-like Domain"/>
    <property type="match status" value="1"/>
</dbReference>
<dbReference type="RefSeq" id="WP_344259217.1">
    <property type="nucleotide sequence ID" value="NZ_BAAAMJ010000009.1"/>
</dbReference>
<evidence type="ECO:0000313" key="5">
    <source>
        <dbReference type="Proteomes" id="UP001501303"/>
    </source>
</evidence>
<keyword evidence="5" id="KW-1185">Reference proteome</keyword>
<dbReference type="Proteomes" id="UP001501303">
    <property type="component" value="Unassembled WGS sequence"/>
</dbReference>
<dbReference type="PROSITE" id="PS51176">
    <property type="entry name" value="PDH_ADH"/>
    <property type="match status" value="1"/>
</dbReference>
<dbReference type="InterPro" id="IPR008927">
    <property type="entry name" value="6-PGluconate_DH-like_C_sf"/>
</dbReference>